<dbReference type="EnsemblProtists" id="EOD21797">
    <property type="protein sequence ID" value="EOD21797"/>
    <property type="gene ID" value="EMIHUDRAFT_368618"/>
</dbReference>
<dbReference type="Gene3D" id="2.40.10.10">
    <property type="entry name" value="Trypsin-like serine proteases"/>
    <property type="match status" value="2"/>
</dbReference>
<evidence type="ECO:0000256" key="2">
    <source>
        <dbReference type="ARBA" id="ARBA00022670"/>
    </source>
</evidence>
<dbReference type="PaxDb" id="2903-EOD21797"/>
<keyword evidence="9" id="KW-1185">Reference proteome</keyword>
<evidence type="ECO:0000313" key="8">
    <source>
        <dbReference type="EnsemblProtists" id="EOD21797"/>
    </source>
</evidence>
<evidence type="ECO:0000313" key="9">
    <source>
        <dbReference type="Proteomes" id="UP000013827"/>
    </source>
</evidence>
<evidence type="ECO:0000256" key="7">
    <source>
        <dbReference type="SAM" id="MobiDB-lite"/>
    </source>
</evidence>
<dbReference type="InterPro" id="IPR008256">
    <property type="entry name" value="Peptidase_S1B"/>
</dbReference>
<feature type="region of interest" description="Disordered" evidence="7">
    <location>
        <begin position="316"/>
        <end position="342"/>
    </location>
</feature>
<dbReference type="AlphaFoldDB" id="A0A0D3JE62"/>
<dbReference type="GeneID" id="17267373"/>
<keyword evidence="5 6" id="KW-0720">Serine protease</keyword>
<dbReference type="SUPFAM" id="SSF50494">
    <property type="entry name" value="Trypsin-like serine proteases"/>
    <property type="match status" value="1"/>
</dbReference>
<keyword evidence="3" id="KW-0732">Signal</keyword>
<accession>A0A0D3JE62</accession>
<organism evidence="8 9">
    <name type="scientific">Emiliania huxleyi (strain CCMP1516)</name>
    <dbReference type="NCBI Taxonomy" id="280463"/>
    <lineage>
        <taxon>Eukaryota</taxon>
        <taxon>Haptista</taxon>
        <taxon>Haptophyta</taxon>
        <taxon>Prymnesiophyceae</taxon>
        <taxon>Isochrysidales</taxon>
        <taxon>Noelaerhabdaceae</taxon>
        <taxon>Emiliania</taxon>
    </lineage>
</organism>
<sequence length="342" mass="35464">MPPEWTLIGDAVAMIYDTQGNRVFDSQGVFQYEQSLHDKRGDCDGTPLRFSGQPTPGHCAATLIAPNMVATAGHCIKPHLCGRLAFVFGATSDAMVFGTRFAADLRYSCASVEISESTGGQDWAVVRLDRSVPDSVASPVRVASTEVTIGTPVMCIGHPDDLPRKYAGDAQVNEVMQSGTDAFRFATNLDTFVGSSGSGVFDIERREMVGILVSGRRDYDDKGCAITYPLERGGEWVTGAKLLLPYSSVPAPSASSPPPPSPPPHPPPHPPSAPPAILDGGDDSASFVISVAAGASAAAVACLCLAACVALKVASPHGQGSVKPPKAEQAPGGTTGNAAQNC</sequence>
<dbReference type="PRINTS" id="PR00839">
    <property type="entry name" value="V8PROTEASE"/>
</dbReference>
<dbReference type="Proteomes" id="UP000013827">
    <property type="component" value="Unassembled WGS sequence"/>
</dbReference>
<dbReference type="EC" id="3.4.21.-" evidence="6"/>
<dbReference type="InterPro" id="IPR009003">
    <property type="entry name" value="Peptidase_S1_PA"/>
</dbReference>
<feature type="region of interest" description="Disordered" evidence="7">
    <location>
        <begin position="249"/>
        <end position="279"/>
    </location>
</feature>
<keyword evidence="4 6" id="KW-0378">Hydrolase</keyword>
<protein>
    <recommendedName>
        <fullName evidence="6">Serine protease</fullName>
        <ecNumber evidence="6">3.4.21.-</ecNumber>
    </recommendedName>
</protein>
<name>A0A0D3JE62_EMIH1</name>
<dbReference type="RefSeq" id="XP_005774226.1">
    <property type="nucleotide sequence ID" value="XM_005774169.1"/>
</dbReference>
<dbReference type="Pfam" id="PF13365">
    <property type="entry name" value="Trypsin_2"/>
    <property type="match status" value="1"/>
</dbReference>
<proteinExistence type="inferred from homology"/>
<dbReference type="GO" id="GO:0008236">
    <property type="term" value="F:serine-type peptidase activity"/>
    <property type="evidence" value="ECO:0007669"/>
    <property type="project" value="UniProtKB-KW"/>
</dbReference>
<evidence type="ECO:0000256" key="1">
    <source>
        <dbReference type="ARBA" id="ARBA00008764"/>
    </source>
</evidence>
<evidence type="ECO:0000256" key="4">
    <source>
        <dbReference type="ARBA" id="ARBA00022801"/>
    </source>
</evidence>
<dbReference type="KEGG" id="ehx:EMIHUDRAFT_368618"/>
<dbReference type="InterPro" id="IPR043504">
    <property type="entry name" value="Peptidase_S1_PA_chymotrypsin"/>
</dbReference>
<keyword evidence="2 6" id="KW-0645">Protease</keyword>
<feature type="compositionally biased region" description="Pro residues" evidence="7">
    <location>
        <begin position="255"/>
        <end position="274"/>
    </location>
</feature>
<evidence type="ECO:0000256" key="5">
    <source>
        <dbReference type="ARBA" id="ARBA00022825"/>
    </source>
</evidence>
<dbReference type="GO" id="GO:0006508">
    <property type="term" value="P:proteolysis"/>
    <property type="evidence" value="ECO:0007669"/>
    <property type="project" value="UniProtKB-KW"/>
</dbReference>
<comment type="similarity">
    <text evidence="1 6">Belongs to the peptidase S1B family.</text>
</comment>
<reference evidence="9" key="1">
    <citation type="journal article" date="2013" name="Nature">
        <title>Pan genome of the phytoplankton Emiliania underpins its global distribution.</title>
        <authorList>
            <person name="Read B.A."/>
            <person name="Kegel J."/>
            <person name="Klute M.J."/>
            <person name="Kuo A."/>
            <person name="Lefebvre S.C."/>
            <person name="Maumus F."/>
            <person name="Mayer C."/>
            <person name="Miller J."/>
            <person name="Monier A."/>
            <person name="Salamov A."/>
            <person name="Young J."/>
            <person name="Aguilar M."/>
            <person name="Claverie J.M."/>
            <person name="Frickenhaus S."/>
            <person name="Gonzalez K."/>
            <person name="Herman E.K."/>
            <person name="Lin Y.C."/>
            <person name="Napier J."/>
            <person name="Ogata H."/>
            <person name="Sarno A.F."/>
            <person name="Shmutz J."/>
            <person name="Schroeder D."/>
            <person name="de Vargas C."/>
            <person name="Verret F."/>
            <person name="von Dassow P."/>
            <person name="Valentin K."/>
            <person name="Van de Peer Y."/>
            <person name="Wheeler G."/>
            <person name="Dacks J.B."/>
            <person name="Delwiche C.F."/>
            <person name="Dyhrman S.T."/>
            <person name="Glockner G."/>
            <person name="John U."/>
            <person name="Richards T."/>
            <person name="Worden A.Z."/>
            <person name="Zhang X."/>
            <person name="Grigoriev I.V."/>
            <person name="Allen A.E."/>
            <person name="Bidle K."/>
            <person name="Borodovsky M."/>
            <person name="Bowler C."/>
            <person name="Brownlee C."/>
            <person name="Cock J.M."/>
            <person name="Elias M."/>
            <person name="Gladyshev V.N."/>
            <person name="Groth M."/>
            <person name="Guda C."/>
            <person name="Hadaegh A."/>
            <person name="Iglesias-Rodriguez M.D."/>
            <person name="Jenkins J."/>
            <person name="Jones B.M."/>
            <person name="Lawson T."/>
            <person name="Leese F."/>
            <person name="Lindquist E."/>
            <person name="Lobanov A."/>
            <person name="Lomsadze A."/>
            <person name="Malik S.B."/>
            <person name="Marsh M.E."/>
            <person name="Mackinder L."/>
            <person name="Mock T."/>
            <person name="Mueller-Roeber B."/>
            <person name="Pagarete A."/>
            <person name="Parker M."/>
            <person name="Probert I."/>
            <person name="Quesneville H."/>
            <person name="Raines C."/>
            <person name="Rensing S.A."/>
            <person name="Riano-Pachon D.M."/>
            <person name="Richier S."/>
            <person name="Rokitta S."/>
            <person name="Shiraiwa Y."/>
            <person name="Soanes D.M."/>
            <person name="van der Giezen M."/>
            <person name="Wahlund T.M."/>
            <person name="Williams B."/>
            <person name="Wilson W."/>
            <person name="Wolfe G."/>
            <person name="Wurch L.L."/>
        </authorList>
    </citation>
    <scope>NUCLEOTIDE SEQUENCE</scope>
</reference>
<evidence type="ECO:0000256" key="3">
    <source>
        <dbReference type="ARBA" id="ARBA00022729"/>
    </source>
</evidence>
<dbReference type="HOGENOM" id="CLU_812401_0_0_1"/>
<reference evidence="8" key="2">
    <citation type="submission" date="2024-10" db="UniProtKB">
        <authorList>
            <consortium name="EnsemblProtists"/>
        </authorList>
    </citation>
    <scope>IDENTIFICATION</scope>
</reference>
<evidence type="ECO:0000256" key="6">
    <source>
        <dbReference type="RuleBase" id="RU004296"/>
    </source>
</evidence>